<sequence length="187" mass="20196">MRIRERSLTPVAAVVAGLLAGVVGTVCMDTFRYLAYHRTGGKDSPLAWEFAPVESWAQAPDPGLVAKRVVEGFTQRELPDRWAFPASTAAHWGYGSGWGALYGIVAGSLHDPRPLYGLPFGAAVWSSDYAALPLAGLYKPIWEYDAKTLATDLTGHLVYGLGTGTAFWLITRWWSGVARSPRCAPGA</sequence>
<name>A0A8J3K4B6_9ACTN</name>
<proteinExistence type="predicted"/>
<protein>
    <recommendedName>
        <fullName evidence="3">DUF1440 domain-containing protein</fullName>
    </recommendedName>
</protein>
<dbReference type="Proteomes" id="UP000619293">
    <property type="component" value="Unassembled WGS sequence"/>
</dbReference>
<comment type="caution">
    <text evidence="1">The sequence shown here is derived from an EMBL/GenBank/DDBJ whole genome shotgun (WGS) entry which is preliminary data.</text>
</comment>
<dbReference type="RefSeq" id="WP_191839963.1">
    <property type="nucleotide sequence ID" value="NZ_BAAALB010000020.1"/>
</dbReference>
<keyword evidence="2" id="KW-1185">Reference proteome</keyword>
<organism evidence="1 2">
    <name type="scientific">Catellatospora chokoriensis</name>
    <dbReference type="NCBI Taxonomy" id="310353"/>
    <lineage>
        <taxon>Bacteria</taxon>
        <taxon>Bacillati</taxon>
        <taxon>Actinomycetota</taxon>
        <taxon>Actinomycetes</taxon>
        <taxon>Micromonosporales</taxon>
        <taxon>Micromonosporaceae</taxon>
        <taxon>Catellatospora</taxon>
    </lineage>
</organism>
<evidence type="ECO:0000313" key="1">
    <source>
        <dbReference type="EMBL" id="GIF88194.1"/>
    </source>
</evidence>
<gene>
    <name evidence="1" type="ORF">Cch02nite_16380</name>
</gene>
<dbReference type="AlphaFoldDB" id="A0A8J3K4B6"/>
<dbReference type="EMBL" id="BONG01000007">
    <property type="protein sequence ID" value="GIF88194.1"/>
    <property type="molecule type" value="Genomic_DNA"/>
</dbReference>
<reference evidence="1 2" key="1">
    <citation type="submission" date="2021-01" db="EMBL/GenBank/DDBJ databases">
        <title>Whole genome shotgun sequence of Catellatospora chokoriensis NBRC 107358.</title>
        <authorList>
            <person name="Komaki H."/>
            <person name="Tamura T."/>
        </authorList>
    </citation>
    <scope>NUCLEOTIDE SEQUENCE [LARGE SCALE GENOMIC DNA]</scope>
    <source>
        <strain evidence="1 2">NBRC 107358</strain>
    </source>
</reference>
<evidence type="ECO:0000313" key="2">
    <source>
        <dbReference type="Proteomes" id="UP000619293"/>
    </source>
</evidence>
<evidence type="ECO:0008006" key="3">
    <source>
        <dbReference type="Google" id="ProtNLM"/>
    </source>
</evidence>
<accession>A0A8J3K4B6</accession>